<evidence type="ECO:0000256" key="2">
    <source>
        <dbReference type="ARBA" id="ARBA00008969"/>
    </source>
</evidence>
<feature type="compositionally biased region" description="Low complexity" evidence="10">
    <location>
        <begin position="125"/>
        <end position="141"/>
    </location>
</feature>
<evidence type="ECO:0000313" key="11">
    <source>
        <dbReference type="Proteomes" id="UP000504630"/>
    </source>
</evidence>
<keyword evidence="3" id="KW-0812">Transmembrane</keyword>
<keyword evidence="7" id="KW-0472">Membrane</keyword>
<comment type="similarity">
    <text evidence="2">Belongs to the mitoguardin family.</text>
</comment>
<evidence type="ECO:0000313" key="12">
    <source>
        <dbReference type="RefSeq" id="XP_029300590.1"/>
    </source>
</evidence>
<dbReference type="GO" id="GO:0008053">
    <property type="term" value="P:mitochondrial fusion"/>
    <property type="evidence" value="ECO:0007669"/>
    <property type="project" value="InterPro"/>
</dbReference>
<evidence type="ECO:0000256" key="10">
    <source>
        <dbReference type="SAM" id="MobiDB-lite"/>
    </source>
</evidence>
<accession>A0A6J2QTL4</accession>
<dbReference type="InterPro" id="IPR019392">
    <property type="entry name" value="Miga"/>
</dbReference>
<dbReference type="GeneID" id="115016727"/>
<keyword evidence="11" id="KW-1185">Reference proteome</keyword>
<dbReference type="AlphaFoldDB" id="A0A6J2QTL4"/>
<name>A0A6J2QTL4_COTGO</name>
<sequence length="600" mass="66780">MSCRRADVMSIAQALAMTVAEIPVFLYSTFGQSIFSQLKLSPSLKKVLFATALGSVALALTAHQLKRRGRKRKQVTQGKDGQKPVGIPEALMKTGRPSSFKRGPFTGRQMMSPSTRSTDTMSGISSLAPSKHSSSSHSLASMRVPSSPNQSAHLSTPWEAEPVVEESGAIEDANAENLYVMGMELFEEALRKWEQALNIRHQPSSTSSNNSLALQGAACGDFPMVESRNNVFAEKLETLLHRAYHLQEDFGSSIPTDSVLADFVRVCGVPLAESEGTLILPQVESFHRLQDDDATTVTSDESFFSAAELFDAMSLQDVYQPMRPAALYEEALSLVREGKVPYRSLRTELLECFGDQDFLAKLQCVRQAFQVLLLDETHRTFFMETGKQMIAGLMVKANKSPKAFLESYEDMLLYTKREETWHVTKMELEGRGVVSMNFFDIVLDFILMDAFEDLESPPSSVVAVLRNRWLSDSFKETALATACWSVLKAKRRLLMVPDGFISHFYAISEHVSPVLAFGFLGPRQHLSEVCTIFKQQIVHYLKDMFDHDKVRFTSTQCLAEDILKLSHRRSEILLGYLGINSLVELNGALPTDTEGSPGPN</sequence>
<proteinExistence type="inferred from homology"/>
<feature type="compositionally biased region" description="Polar residues" evidence="10">
    <location>
        <begin position="144"/>
        <end position="154"/>
    </location>
</feature>
<evidence type="ECO:0000256" key="9">
    <source>
        <dbReference type="ARBA" id="ARBA00041863"/>
    </source>
</evidence>
<keyword evidence="6" id="KW-0496">Mitochondrion</keyword>
<gene>
    <name evidence="12" type="primary">miga2</name>
</gene>
<evidence type="ECO:0000256" key="3">
    <source>
        <dbReference type="ARBA" id="ARBA00022692"/>
    </source>
</evidence>
<dbReference type="GO" id="GO:0005741">
    <property type="term" value="C:mitochondrial outer membrane"/>
    <property type="evidence" value="ECO:0007669"/>
    <property type="project" value="UniProtKB-SubCell"/>
</dbReference>
<keyword evidence="4" id="KW-1000">Mitochondrion outer membrane</keyword>
<feature type="compositionally biased region" description="Polar residues" evidence="10">
    <location>
        <begin position="109"/>
        <end position="124"/>
    </location>
</feature>
<evidence type="ECO:0000256" key="1">
    <source>
        <dbReference type="ARBA" id="ARBA00004374"/>
    </source>
</evidence>
<dbReference type="Proteomes" id="UP000504630">
    <property type="component" value="Chromosome 12"/>
</dbReference>
<evidence type="ECO:0000256" key="7">
    <source>
        <dbReference type="ARBA" id="ARBA00023136"/>
    </source>
</evidence>
<evidence type="ECO:0000256" key="5">
    <source>
        <dbReference type="ARBA" id="ARBA00022989"/>
    </source>
</evidence>
<evidence type="ECO:0000256" key="4">
    <source>
        <dbReference type="ARBA" id="ARBA00022787"/>
    </source>
</evidence>
<dbReference type="PANTHER" id="PTHR21508:SF4">
    <property type="entry name" value="MITOGUARDIN 2"/>
    <property type="match status" value="1"/>
</dbReference>
<dbReference type="RefSeq" id="XP_029300590.1">
    <property type="nucleotide sequence ID" value="XM_029444730.1"/>
</dbReference>
<dbReference type="InParanoid" id="A0A6J2QTL4"/>
<protein>
    <recommendedName>
        <fullName evidence="8">Mitoguardin 2</fullName>
    </recommendedName>
    <alternativeName>
        <fullName evidence="9">Protein FAM73B</fullName>
    </alternativeName>
</protein>
<keyword evidence="5" id="KW-1133">Transmembrane helix</keyword>
<reference evidence="12" key="1">
    <citation type="submission" date="2025-08" db="UniProtKB">
        <authorList>
            <consortium name="RefSeq"/>
        </authorList>
    </citation>
    <scope>IDENTIFICATION</scope>
</reference>
<dbReference type="CTD" id="84895"/>
<dbReference type="Pfam" id="PF10265">
    <property type="entry name" value="Miga"/>
    <property type="match status" value="1"/>
</dbReference>
<organism evidence="11 12">
    <name type="scientific">Cottoperca gobio</name>
    <name type="common">Frogmouth</name>
    <name type="synonym">Aphritis gobio</name>
    <dbReference type="NCBI Taxonomy" id="56716"/>
    <lineage>
        <taxon>Eukaryota</taxon>
        <taxon>Metazoa</taxon>
        <taxon>Chordata</taxon>
        <taxon>Craniata</taxon>
        <taxon>Vertebrata</taxon>
        <taxon>Euteleostomi</taxon>
        <taxon>Actinopterygii</taxon>
        <taxon>Neopterygii</taxon>
        <taxon>Teleostei</taxon>
        <taxon>Neoteleostei</taxon>
        <taxon>Acanthomorphata</taxon>
        <taxon>Eupercaria</taxon>
        <taxon>Perciformes</taxon>
        <taxon>Notothenioidei</taxon>
        <taxon>Bovichtidae</taxon>
        <taxon>Cottoperca</taxon>
    </lineage>
</organism>
<evidence type="ECO:0000256" key="6">
    <source>
        <dbReference type="ARBA" id="ARBA00023128"/>
    </source>
</evidence>
<evidence type="ECO:0000256" key="8">
    <source>
        <dbReference type="ARBA" id="ARBA00040959"/>
    </source>
</evidence>
<comment type="subcellular location">
    <subcellularLocation>
        <location evidence="1">Mitochondrion outer membrane</location>
        <topology evidence="1">Multi-pass membrane protein</topology>
    </subcellularLocation>
</comment>
<feature type="region of interest" description="Disordered" evidence="10">
    <location>
        <begin position="67"/>
        <end position="156"/>
    </location>
</feature>
<dbReference type="FunCoup" id="A0A6J2QTL4">
    <property type="interactions" value="686"/>
</dbReference>
<dbReference type="KEGG" id="cgob:115016727"/>
<dbReference type="PANTHER" id="PTHR21508">
    <property type="entry name" value="MITOGUARDIN"/>
    <property type="match status" value="1"/>
</dbReference>